<protein>
    <recommendedName>
        <fullName evidence="4">SHSP domain-containing protein</fullName>
    </recommendedName>
</protein>
<evidence type="ECO:0000256" key="3">
    <source>
        <dbReference type="SAM" id="Phobius"/>
    </source>
</evidence>
<keyword evidence="6" id="KW-1185">Reference proteome</keyword>
<dbReference type="InterPro" id="IPR008978">
    <property type="entry name" value="HSP20-like_chaperone"/>
</dbReference>
<dbReference type="CDD" id="cd06464">
    <property type="entry name" value="ACD_sHsps-like"/>
    <property type="match status" value="1"/>
</dbReference>
<feature type="transmembrane region" description="Helical" evidence="3">
    <location>
        <begin position="127"/>
        <end position="147"/>
    </location>
</feature>
<name>A0AAN7KSG4_9MYRT</name>
<dbReference type="PROSITE" id="PS01031">
    <property type="entry name" value="SHSP"/>
    <property type="match status" value="1"/>
</dbReference>
<dbReference type="SUPFAM" id="SSF49764">
    <property type="entry name" value="HSP20-like chaperones"/>
    <property type="match status" value="1"/>
</dbReference>
<reference evidence="5 6" key="1">
    <citation type="journal article" date="2023" name="Hortic Res">
        <title>Pangenome of water caltrop reveals structural variations and asymmetric subgenome divergence after allopolyploidization.</title>
        <authorList>
            <person name="Zhang X."/>
            <person name="Chen Y."/>
            <person name="Wang L."/>
            <person name="Yuan Y."/>
            <person name="Fang M."/>
            <person name="Shi L."/>
            <person name="Lu R."/>
            <person name="Comes H.P."/>
            <person name="Ma Y."/>
            <person name="Chen Y."/>
            <person name="Huang G."/>
            <person name="Zhou Y."/>
            <person name="Zheng Z."/>
            <person name="Qiu Y."/>
        </authorList>
    </citation>
    <scope>NUCLEOTIDE SEQUENCE [LARGE SCALE GENOMIC DNA]</scope>
    <source>
        <tissue evidence="5">Roots</tissue>
    </source>
</reference>
<keyword evidence="3" id="KW-0812">Transmembrane</keyword>
<feature type="domain" description="SHSP" evidence="4">
    <location>
        <begin position="8"/>
        <end position="115"/>
    </location>
</feature>
<dbReference type="EMBL" id="JAXIOK010000005">
    <property type="protein sequence ID" value="KAK4769688.1"/>
    <property type="molecule type" value="Genomic_DNA"/>
</dbReference>
<dbReference type="Gene3D" id="2.60.40.790">
    <property type="match status" value="1"/>
</dbReference>
<gene>
    <name evidence="5" type="ORF">SAY87_030220</name>
</gene>
<dbReference type="Proteomes" id="UP001345219">
    <property type="component" value="Chromosome 24"/>
</dbReference>
<dbReference type="Pfam" id="PF00011">
    <property type="entry name" value="HSP20"/>
    <property type="match status" value="1"/>
</dbReference>
<evidence type="ECO:0000313" key="6">
    <source>
        <dbReference type="Proteomes" id="UP001345219"/>
    </source>
</evidence>
<comment type="similarity">
    <text evidence="1 2">Belongs to the small heat shock protein (HSP20) family.</text>
</comment>
<proteinExistence type="inferred from homology"/>
<dbReference type="InterPro" id="IPR002068">
    <property type="entry name" value="A-crystallin/Hsp20_dom"/>
</dbReference>
<evidence type="ECO:0000256" key="1">
    <source>
        <dbReference type="PROSITE-ProRule" id="PRU00285"/>
    </source>
</evidence>
<evidence type="ECO:0000256" key="2">
    <source>
        <dbReference type="RuleBase" id="RU003616"/>
    </source>
</evidence>
<organism evidence="5 6">
    <name type="scientific">Trapa incisa</name>
    <dbReference type="NCBI Taxonomy" id="236973"/>
    <lineage>
        <taxon>Eukaryota</taxon>
        <taxon>Viridiplantae</taxon>
        <taxon>Streptophyta</taxon>
        <taxon>Embryophyta</taxon>
        <taxon>Tracheophyta</taxon>
        <taxon>Spermatophyta</taxon>
        <taxon>Magnoliopsida</taxon>
        <taxon>eudicotyledons</taxon>
        <taxon>Gunneridae</taxon>
        <taxon>Pentapetalae</taxon>
        <taxon>rosids</taxon>
        <taxon>malvids</taxon>
        <taxon>Myrtales</taxon>
        <taxon>Lythraceae</taxon>
        <taxon>Trapa</taxon>
    </lineage>
</organism>
<dbReference type="AlphaFoldDB" id="A0AAN7KSG4"/>
<accession>A0AAN7KSG4</accession>
<evidence type="ECO:0000313" key="5">
    <source>
        <dbReference type="EMBL" id="KAK4769688.1"/>
    </source>
</evidence>
<comment type="caution">
    <text evidence="5">The sequence shown here is derived from an EMBL/GenBank/DDBJ whole genome shotgun (WGS) entry which is preliminary data.</text>
</comment>
<keyword evidence="3" id="KW-0472">Membrane</keyword>
<sequence length="177" mass="20364">MMQGGKQRVYVDFEPNSEWVKGKEVDTIELHVQGFRKDQLRVQINSLSTLLVTGERQLEDKISWSRFSREFKLTREYCLNSIRAKLRNGILHIIVPRKLEARRPGDEWVWWMKDACWRLQFVSRRRVLQVSVAVLAAAAIGIGTYLASKYLFNHGRDDGNGSTMPGPAQYIVAVANN</sequence>
<evidence type="ECO:0000259" key="4">
    <source>
        <dbReference type="PROSITE" id="PS01031"/>
    </source>
</evidence>
<keyword evidence="3" id="KW-1133">Transmembrane helix</keyword>